<protein>
    <recommendedName>
        <fullName evidence="2">Glycosyltransferase 2-like domain-containing protein</fullName>
    </recommendedName>
</protein>
<dbReference type="EMBL" id="BARS01027377">
    <property type="protein sequence ID" value="GAG11262.1"/>
    <property type="molecule type" value="Genomic_DNA"/>
</dbReference>
<sequence>MPKIGILIPSTNRGMNFETYKDTHFYNIFLDTFFKTYNNKFQFTIYLVVDDDDPIYSKKEDRCALREFIESHININIVFISSKGIEKGHVTAMWNKAFRIAYDDHCDYFYQIGDDVMIMDKGWEDYFVSELKKMNGVGLVAPFDYGRRQALKFIFTQSFVSRKHYEIFGFYFNPRIKNWFCDDWITNLYGKCSRSKYDPKFRIHNKGGPPRYVPPRG</sequence>
<name>X0VJ75_9ZZZZ</name>
<feature type="non-terminal residue" evidence="1">
    <location>
        <position position="217"/>
    </location>
</feature>
<evidence type="ECO:0008006" key="2">
    <source>
        <dbReference type="Google" id="ProtNLM"/>
    </source>
</evidence>
<proteinExistence type="predicted"/>
<reference evidence="1" key="1">
    <citation type="journal article" date="2014" name="Front. Microbiol.">
        <title>High frequency of phylogenetically diverse reductive dehalogenase-homologous genes in deep subseafloor sedimentary metagenomes.</title>
        <authorList>
            <person name="Kawai M."/>
            <person name="Futagami T."/>
            <person name="Toyoda A."/>
            <person name="Takaki Y."/>
            <person name="Nishi S."/>
            <person name="Hori S."/>
            <person name="Arai W."/>
            <person name="Tsubouchi T."/>
            <person name="Morono Y."/>
            <person name="Uchiyama I."/>
            <person name="Ito T."/>
            <person name="Fujiyama A."/>
            <person name="Inagaki F."/>
            <person name="Takami H."/>
        </authorList>
    </citation>
    <scope>NUCLEOTIDE SEQUENCE</scope>
    <source>
        <strain evidence="1">Expedition CK06-06</strain>
    </source>
</reference>
<dbReference type="SUPFAM" id="SSF53448">
    <property type="entry name" value="Nucleotide-diphospho-sugar transferases"/>
    <property type="match status" value="1"/>
</dbReference>
<organism evidence="1">
    <name type="scientific">marine sediment metagenome</name>
    <dbReference type="NCBI Taxonomy" id="412755"/>
    <lineage>
        <taxon>unclassified sequences</taxon>
        <taxon>metagenomes</taxon>
        <taxon>ecological metagenomes</taxon>
    </lineage>
</organism>
<accession>X0VJ75</accession>
<dbReference type="InterPro" id="IPR029044">
    <property type="entry name" value="Nucleotide-diphossugar_trans"/>
</dbReference>
<comment type="caution">
    <text evidence="1">The sequence shown here is derived from an EMBL/GenBank/DDBJ whole genome shotgun (WGS) entry which is preliminary data.</text>
</comment>
<dbReference type="AlphaFoldDB" id="X0VJ75"/>
<gene>
    <name evidence="1" type="ORF">S01H1_43011</name>
</gene>
<evidence type="ECO:0000313" key="1">
    <source>
        <dbReference type="EMBL" id="GAG11262.1"/>
    </source>
</evidence>